<organism evidence="3 4">
    <name type="scientific">Linnemannia schmuckeri</name>
    <dbReference type="NCBI Taxonomy" id="64567"/>
    <lineage>
        <taxon>Eukaryota</taxon>
        <taxon>Fungi</taxon>
        <taxon>Fungi incertae sedis</taxon>
        <taxon>Mucoromycota</taxon>
        <taxon>Mortierellomycotina</taxon>
        <taxon>Mortierellomycetes</taxon>
        <taxon>Mortierellales</taxon>
        <taxon>Mortierellaceae</taxon>
        <taxon>Linnemannia</taxon>
    </lineage>
</organism>
<dbReference type="CDD" id="cd02440">
    <property type="entry name" value="AdoMet_MTases"/>
    <property type="match status" value="1"/>
</dbReference>
<gene>
    <name evidence="3" type="ORF">BG015_000102</name>
</gene>
<protein>
    <recommendedName>
        <fullName evidence="2">Methyltransferase type 12 domain-containing protein</fullName>
    </recommendedName>
</protein>
<dbReference type="SUPFAM" id="SSF53335">
    <property type="entry name" value="S-adenosyl-L-methionine-dependent methyltransferases"/>
    <property type="match status" value="1"/>
</dbReference>
<evidence type="ECO:0000259" key="2">
    <source>
        <dbReference type="Pfam" id="PF08242"/>
    </source>
</evidence>
<reference evidence="3" key="1">
    <citation type="journal article" date="2020" name="Fungal Divers.">
        <title>Resolving the Mortierellaceae phylogeny through synthesis of multi-gene phylogenetics and phylogenomics.</title>
        <authorList>
            <person name="Vandepol N."/>
            <person name="Liber J."/>
            <person name="Desiro A."/>
            <person name="Na H."/>
            <person name="Kennedy M."/>
            <person name="Barry K."/>
            <person name="Grigoriev I.V."/>
            <person name="Miller A.N."/>
            <person name="O'Donnell K."/>
            <person name="Stajich J.E."/>
            <person name="Bonito G."/>
        </authorList>
    </citation>
    <scope>NUCLEOTIDE SEQUENCE</scope>
    <source>
        <strain evidence="3">NRRL 6426</strain>
    </source>
</reference>
<evidence type="ECO:0000313" key="3">
    <source>
        <dbReference type="EMBL" id="KAF9154722.1"/>
    </source>
</evidence>
<dbReference type="InterPro" id="IPR013217">
    <property type="entry name" value="Methyltransf_12"/>
</dbReference>
<feature type="compositionally biased region" description="Basic residues" evidence="1">
    <location>
        <begin position="202"/>
        <end position="215"/>
    </location>
</feature>
<name>A0A9P5S7V6_9FUNG</name>
<dbReference type="Proteomes" id="UP000748756">
    <property type="component" value="Unassembled WGS sequence"/>
</dbReference>
<keyword evidence="4" id="KW-1185">Reference proteome</keyword>
<dbReference type="Pfam" id="PF08242">
    <property type="entry name" value="Methyltransf_12"/>
    <property type="match status" value="1"/>
</dbReference>
<dbReference type="EMBL" id="JAAAUQ010000101">
    <property type="protein sequence ID" value="KAF9154722.1"/>
    <property type="molecule type" value="Genomic_DNA"/>
</dbReference>
<feature type="domain" description="Methyltransferase type 12" evidence="2">
    <location>
        <begin position="59"/>
        <end position="157"/>
    </location>
</feature>
<evidence type="ECO:0000256" key="1">
    <source>
        <dbReference type="SAM" id="MobiDB-lite"/>
    </source>
</evidence>
<dbReference type="Gene3D" id="3.40.50.150">
    <property type="entry name" value="Vaccinia Virus protein VP39"/>
    <property type="match status" value="1"/>
</dbReference>
<feature type="region of interest" description="Disordered" evidence="1">
    <location>
        <begin position="173"/>
        <end position="224"/>
    </location>
</feature>
<feature type="compositionally biased region" description="Basic and acidic residues" evidence="1">
    <location>
        <begin position="173"/>
        <end position="201"/>
    </location>
</feature>
<accession>A0A9P5S7V6</accession>
<proteinExistence type="predicted"/>
<dbReference type="InterPro" id="IPR029063">
    <property type="entry name" value="SAM-dependent_MTases_sf"/>
</dbReference>
<evidence type="ECO:0000313" key="4">
    <source>
        <dbReference type="Proteomes" id="UP000748756"/>
    </source>
</evidence>
<comment type="caution">
    <text evidence="3">The sequence shown here is derived from an EMBL/GenBank/DDBJ whole genome shotgun (WGS) entry which is preliminary data.</text>
</comment>
<dbReference type="AlphaFoldDB" id="A0A9P5S7V6"/>
<sequence>MSSIQDKNNEHFNNKAHEYDNIPMAKEMTAKASETILNEYAASTSEEHVRLAAFLVADKVAHLVGVDASSGMLEYLHKKLDTLPELASLKAANKIHTVNHLVTDASPLPEPELTKYLGGENGGFDMVFSNYVLHHIEDIQGVIDTLAKKIVKKGGWVIVLDFEGHHVHGGVDHGHEHHGHDHGHAHGHDHAAHAHGHEHGHGHGHGHGNSHSHGHAHGDKKDEHEGMVKVDDIYKDEEGKPLEYVAHKGGFNTENMAEFFTKAGLVDVSCTRSFGFFRDLRGTQVWTDVLIAKGRRP</sequence>
<dbReference type="OrthoDB" id="3647at2759"/>